<dbReference type="eggNOG" id="COG1597">
    <property type="taxonomic scope" value="Bacteria"/>
</dbReference>
<keyword evidence="4" id="KW-0479">Metal-binding</keyword>
<keyword evidence="10" id="KW-0808">Transferase</keyword>
<dbReference type="PATRIC" id="fig|879305.3.peg.916"/>
<dbReference type="PROSITE" id="PS50146">
    <property type="entry name" value="DAGK"/>
    <property type="match status" value="1"/>
</dbReference>
<evidence type="ECO:0000256" key="1">
    <source>
        <dbReference type="ARBA" id="ARBA00001946"/>
    </source>
</evidence>
<dbReference type="NCBIfam" id="TIGR00147">
    <property type="entry name" value="YegS/Rv2252/BmrU family lipid kinase"/>
    <property type="match status" value="1"/>
</dbReference>
<dbReference type="Gene3D" id="3.40.50.10330">
    <property type="entry name" value="Probable inorganic polyphosphate/atp-NAD kinase, domain 1"/>
    <property type="match status" value="1"/>
</dbReference>
<dbReference type="InterPro" id="IPR001206">
    <property type="entry name" value="Diacylglycerol_kinase_cat_dom"/>
</dbReference>
<dbReference type="GO" id="GO:0005886">
    <property type="term" value="C:plasma membrane"/>
    <property type="evidence" value="ECO:0007669"/>
    <property type="project" value="TreeGrafter"/>
</dbReference>
<comment type="similarity">
    <text evidence="2">Belongs to the diacylglycerol/lipid kinase family.</text>
</comment>
<feature type="domain" description="DAGKc" evidence="9">
    <location>
        <begin position="1"/>
        <end position="130"/>
    </location>
</feature>
<evidence type="ECO:0000313" key="11">
    <source>
        <dbReference type="Proteomes" id="UP000005286"/>
    </source>
</evidence>
<evidence type="ECO:0000256" key="4">
    <source>
        <dbReference type="ARBA" id="ARBA00022723"/>
    </source>
</evidence>
<comment type="cofactor">
    <cofactor evidence="1">
        <name>Mg(2+)</name>
        <dbReference type="ChEBI" id="CHEBI:18420"/>
    </cofactor>
</comment>
<keyword evidence="3" id="KW-0444">Lipid biosynthesis</keyword>
<evidence type="ECO:0000256" key="8">
    <source>
        <dbReference type="ARBA" id="ARBA00023264"/>
    </source>
</evidence>
<dbReference type="PANTHER" id="PTHR12358">
    <property type="entry name" value="SPHINGOSINE KINASE"/>
    <property type="match status" value="1"/>
</dbReference>
<organism evidence="10 11">
    <name type="scientific">Anaerococcus prevotii ACS-065-V-Col13</name>
    <dbReference type="NCBI Taxonomy" id="879305"/>
    <lineage>
        <taxon>Bacteria</taxon>
        <taxon>Bacillati</taxon>
        <taxon>Bacillota</taxon>
        <taxon>Tissierellia</taxon>
        <taxon>Tissierellales</taxon>
        <taxon>Peptoniphilaceae</taxon>
        <taxon>Anaerococcus</taxon>
    </lineage>
</organism>
<dbReference type="GO" id="GO:0008654">
    <property type="term" value="P:phospholipid biosynthetic process"/>
    <property type="evidence" value="ECO:0007669"/>
    <property type="project" value="UniProtKB-KW"/>
</dbReference>
<keyword evidence="6" id="KW-0443">Lipid metabolism</keyword>
<evidence type="ECO:0000313" key="10">
    <source>
        <dbReference type="EMBL" id="EGC82061.1"/>
    </source>
</evidence>
<dbReference type="Gene3D" id="2.60.200.40">
    <property type="match status" value="1"/>
</dbReference>
<dbReference type="PANTHER" id="PTHR12358:SF106">
    <property type="entry name" value="LIPID KINASE YEGS"/>
    <property type="match status" value="1"/>
</dbReference>
<keyword evidence="7" id="KW-0594">Phospholipid biosynthesis</keyword>
<accession>F0GVT5</accession>
<keyword evidence="11" id="KW-1185">Reference proteome</keyword>
<reference evidence="10 11" key="1">
    <citation type="submission" date="2011-01" db="EMBL/GenBank/DDBJ databases">
        <authorList>
            <person name="Durkin A.S."/>
            <person name="Madupu R."/>
            <person name="Torralba M."/>
            <person name="Gillis M."/>
            <person name="Methe B."/>
            <person name="Sutton G."/>
            <person name="Nelson K.E."/>
        </authorList>
    </citation>
    <scope>NUCLEOTIDE SEQUENCE [LARGE SCALE GENOMIC DNA]</scope>
    <source>
        <strain evidence="10 11">ACS-065-V-Col13</strain>
    </source>
</reference>
<evidence type="ECO:0000256" key="7">
    <source>
        <dbReference type="ARBA" id="ARBA00023209"/>
    </source>
</evidence>
<dbReference type="InterPro" id="IPR005218">
    <property type="entry name" value="Diacylglycerol/lipid_kinase"/>
</dbReference>
<dbReference type="EMBL" id="AEXM01000018">
    <property type="protein sequence ID" value="EGC82061.1"/>
    <property type="molecule type" value="Genomic_DNA"/>
</dbReference>
<evidence type="ECO:0000256" key="6">
    <source>
        <dbReference type="ARBA" id="ARBA00023098"/>
    </source>
</evidence>
<keyword evidence="8" id="KW-1208">Phospholipid metabolism</keyword>
<name>F0GVT5_9FIRM</name>
<gene>
    <name evidence="10" type="ORF">HMPREF9290_0691</name>
</gene>
<dbReference type="GO" id="GO:0005524">
    <property type="term" value="F:ATP binding"/>
    <property type="evidence" value="ECO:0007669"/>
    <property type="project" value="InterPro"/>
</dbReference>
<proteinExistence type="inferred from homology"/>
<dbReference type="Proteomes" id="UP000005286">
    <property type="component" value="Unassembled WGS sequence"/>
</dbReference>
<sequence>MKDLLFIYNPNSGQQMIGDYMNWIINYLSSEGYLGSFYATQESGDARKIVEKIGKNFEKIMVSGGDGTLDEVISGAVKANISPEISYVPTGSTNDFAKSLNISSDIKEATQMAVNAKSKLVDVGKIDEKYFVYVAAFGTISEVSFNTDQDLKNIFGRSAYVFEGLRKALPLQTMDSYHAEVFFDDEKIEGDFIHFMVTNSFSVGGFSNILGNNVGLDDGIFELTIIKKPKSLTDINKIVSALSNKKENDMVILRQASSFRVKTDREVSWSLDGEYGGVSIDARIDILKKRISIKTGLDD</sequence>
<dbReference type="STRING" id="879305.HMPREF9290_0691"/>
<comment type="caution">
    <text evidence="10">The sequence shown here is derived from an EMBL/GenBank/DDBJ whole genome shotgun (WGS) entry which is preliminary data.</text>
</comment>
<dbReference type="SMART" id="SM00046">
    <property type="entry name" value="DAGKc"/>
    <property type="match status" value="1"/>
</dbReference>
<evidence type="ECO:0000256" key="2">
    <source>
        <dbReference type="ARBA" id="ARBA00005983"/>
    </source>
</evidence>
<dbReference type="InterPro" id="IPR050187">
    <property type="entry name" value="Lipid_Phosphate_FormReg"/>
</dbReference>
<protein>
    <submittedName>
        <fullName evidence="10">Lipid kinase, YegS/Rv2252/BmrU family</fullName>
        <ecNumber evidence="10">2.7.1.-</ecNumber>
    </submittedName>
</protein>
<dbReference type="GO" id="GO:0004143">
    <property type="term" value="F:ATP-dependent diacylglycerol kinase activity"/>
    <property type="evidence" value="ECO:0007669"/>
    <property type="project" value="TreeGrafter"/>
</dbReference>
<evidence type="ECO:0000256" key="3">
    <source>
        <dbReference type="ARBA" id="ARBA00022516"/>
    </source>
</evidence>
<dbReference type="SUPFAM" id="SSF111331">
    <property type="entry name" value="NAD kinase/diacylglycerol kinase-like"/>
    <property type="match status" value="1"/>
</dbReference>
<keyword evidence="5" id="KW-0460">Magnesium</keyword>
<evidence type="ECO:0000259" key="9">
    <source>
        <dbReference type="PROSITE" id="PS50146"/>
    </source>
</evidence>
<dbReference type="Pfam" id="PF00781">
    <property type="entry name" value="DAGK_cat"/>
    <property type="match status" value="1"/>
</dbReference>
<dbReference type="GO" id="GO:0046872">
    <property type="term" value="F:metal ion binding"/>
    <property type="evidence" value="ECO:0007669"/>
    <property type="project" value="UniProtKB-KW"/>
</dbReference>
<dbReference type="InterPro" id="IPR017438">
    <property type="entry name" value="ATP-NAD_kinase_N"/>
</dbReference>
<dbReference type="InterPro" id="IPR016064">
    <property type="entry name" value="NAD/diacylglycerol_kinase_sf"/>
</dbReference>
<evidence type="ECO:0000256" key="5">
    <source>
        <dbReference type="ARBA" id="ARBA00022842"/>
    </source>
</evidence>
<dbReference type="AlphaFoldDB" id="F0GVT5"/>
<keyword evidence="10" id="KW-0418">Kinase</keyword>
<dbReference type="RefSeq" id="WP_004834883.1">
    <property type="nucleotide sequence ID" value="NZ_AEXM01000018.1"/>
</dbReference>
<dbReference type="EC" id="2.7.1.-" evidence="10"/>